<protein>
    <submittedName>
        <fullName evidence="1">Uncharacterized protein</fullName>
    </submittedName>
</protein>
<name>A0A1E4U2S6_PACTA</name>
<accession>A0A1E4U2S6</accession>
<evidence type="ECO:0000313" key="2">
    <source>
        <dbReference type="Proteomes" id="UP000094236"/>
    </source>
</evidence>
<dbReference type="Proteomes" id="UP000094236">
    <property type="component" value="Unassembled WGS sequence"/>
</dbReference>
<dbReference type="EMBL" id="KV454011">
    <property type="protein sequence ID" value="ODV98297.1"/>
    <property type="molecule type" value="Genomic_DNA"/>
</dbReference>
<reference evidence="2" key="1">
    <citation type="submission" date="2016-05" db="EMBL/GenBank/DDBJ databases">
        <title>Comparative genomics of biotechnologically important yeasts.</title>
        <authorList>
            <consortium name="DOE Joint Genome Institute"/>
            <person name="Riley R."/>
            <person name="Haridas S."/>
            <person name="Wolfe K.H."/>
            <person name="Lopes M.R."/>
            <person name="Hittinger C.T."/>
            <person name="Goker M."/>
            <person name="Salamov A."/>
            <person name="Wisecaver J."/>
            <person name="Long T.M."/>
            <person name="Aerts A.L."/>
            <person name="Barry K."/>
            <person name="Choi C."/>
            <person name="Clum A."/>
            <person name="Coughlan A.Y."/>
            <person name="Deshpande S."/>
            <person name="Douglass A.P."/>
            <person name="Hanson S.J."/>
            <person name="Klenk H.-P."/>
            <person name="Labutti K."/>
            <person name="Lapidus A."/>
            <person name="Lindquist E."/>
            <person name="Lipzen A."/>
            <person name="Meier-Kolthoff J.P."/>
            <person name="Ohm R.A."/>
            <person name="Otillar R.P."/>
            <person name="Pangilinan J."/>
            <person name="Peng Y."/>
            <person name="Rokas A."/>
            <person name="Rosa C.A."/>
            <person name="Scheuner C."/>
            <person name="Sibirny A.A."/>
            <person name="Slot J.C."/>
            <person name="Stielow J.B."/>
            <person name="Sun H."/>
            <person name="Kurtzman C.P."/>
            <person name="Blackwell M."/>
            <person name="Grigoriev I.V."/>
            <person name="Jeffries T.W."/>
        </authorList>
    </citation>
    <scope>NUCLEOTIDE SEQUENCE [LARGE SCALE GENOMIC DNA]</scope>
    <source>
        <strain evidence="2">NRRL Y-2460</strain>
    </source>
</reference>
<dbReference type="OrthoDB" id="3979469at2759"/>
<dbReference type="AlphaFoldDB" id="A0A1E4U2S6"/>
<sequence>GGAYGALIAIPTDILLRWKSPSYRWLGTRGRIFYYTIWIASCANFATEKGILRFENMIRYEDQLKKEKLMELAVEKGDYGLYDDDDFVN</sequence>
<keyword evidence="2" id="KW-1185">Reference proteome</keyword>
<feature type="non-terminal residue" evidence="1">
    <location>
        <position position="89"/>
    </location>
</feature>
<organism evidence="1 2">
    <name type="scientific">Pachysolen tannophilus NRRL Y-2460</name>
    <dbReference type="NCBI Taxonomy" id="669874"/>
    <lineage>
        <taxon>Eukaryota</taxon>
        <taxon>Fungi</taxon>
        <taxon>Dikarya</taxon>
        <taxon>Ascomycota</taxon>
        <taxon>Saccharomycotina</taxon>
        <taxon>Pichiomycetes</taxon>
        <taxon>Pachysolenaceae</taxon>
        <taxon>Pachysolen</taxon>
    </lineage>
</organism>
<evidence type="ECO:0000313" key="1">
    <source>
        <dbReference type="EMBL" id="ODV98297.1"/>
    </source>
</evidence>
<gene>
    <name evidence="1" type="ORF">PACTADRAFT_30263</name>
</gene>
<feature type="non-terminal residue" evidence="1">
    <location>
        <position position="1"/>
    </location>
</feature>
<proteinExistence type="predicted"/>